<feature type="transmembrane region" description="Helical" evidence="1">
    <location>
        <begin position="38"/>
        <end position="60"/>
    </location>
</feature>
<reference evidence="2" key="1">
    <citation type="submission" date="2022-01" db="EMBL/GenBank/DDBJ databases">
        <title>Genome Sequence Resource for Two Populations of Ditylenchus destructor, the Migratory Endoparasitic Phytonematode.</title>
        <authorList>
            <person name="Zhang H."/>
            <person name="Lin R."/>
            <person name="Xie B."/>
        </authorList>
    </citation>
    <scope>NUCLEOTIDE SEQUENCE</scope>
    <source>
        <strain evidence="2">BazhouSP</strain>
    </source>
</reference>
<keyword evidence="1" id="KW-1133">Transmembrane helix</keyword>
<gene>
    <name evidence="2" type="ORF">DdX_11086</name>
</gene>
<feature type="transmembrane region" description="Helical" evidence="1">
    <location>
        <begin position="251"/>
        <end position="272"/>
    </location>
</feature>
<dbReference type="EMBL" id="JAKKPZ010000029">
    <property type="protein sequence ID" value="KAI1709696.1"/>
    <property type="molecule type" value="Genomic_DNA"/>
</dbReference>
<dbReference type="Pfam" id="PF10321">
    <property type="entry name" value="7TM_GPCR_Srt"/>
    <property type="match status" value="1"/>
</dbReference>
<evidence type="ECO:0000256" key="1">
    <source>
        <dbReference type="SAM" id="Phobius"/>
    </source>
</evidence>
<name>A0AAD4QYH0_9BILA</name>
<evidence type="ECO:0000313" key="3">
    <source>
        <dbReference type="Proteomes" id="UP001201812"/>
    </source>
</evidence>
<comment type="caution">
    <text evidence="2">The sequence shown here is derived from an EMBL/GenBank/DDBJ whole genome shotgun (WGS) entry which is preliminary data.</text>
</comment>
<evidence type="ECO:0000313" key="2">
    <source>
        <dbReference type="EMBL" id="KAI1709696.1"/>
    </source>
</evidence>
<organism evidence="2 3">
    <name type="scientific">Ditylenchus destructor</name>
    <dbReference type="NCBI Taxonomy" id="166010"/>
    <lineage>
        <taxon>Eukaryota</taxon>
        <taxon>Metazoa</taxon>
        <taxon>Ecdysozoa</taxon>
        <taxon>Nematoda</taxon>
        <taxon>Chromadorea</taxon>
        <taxon>Rhabditida</taxon>
        <taxon>Tylenchina</taxon>
        <taxon>Tylenchomorpha</taxon>
        <taxon>Sphaerularioidea</taxon>
        <taxon>Anguinidae</taxon>
        <taxon>Anguininae</taxon>
        <taxon>Ditylenchus</taxon>
    </lineage>
</organism>
<dbReference type="Gene3D" id="1.20.1070.10">
    <property type="entry name" value="Rhodopsin 7-helix transmembrane proteins"/>
    <property type="match status" value="1"/>
</dbReference>
<dbReference type="PANTHER" id="PTHR23021">
    <property type="entry name" value="SERPENTINE RECEPTOR, CLASS T"/>
    <property type="match status" value="1"/>
</dbReference>
<feature type="transmembrane region" description="Helical" evidence="1">
    <location>
        <begin position="207"/>
        <end position="230"/>
    </location>
</feature>
<keyword evidence="1" id="KW-0472">Membrane</keyword>
<keyword evidence="3" id="KW-1185">Reference proteome</keyword>
<dbReference type="PANTHER" id="PTHR23021:SF11">
    <property type="entry name" value="SERPENTINE RECEPTOR, CLASS T"/>
    <property type="match status" value="1"/>
</dbReference>
<feature type="transmembrane region" description="Helical" evidence="1">
    <location>
        <begin position="108"/>
        <end position="131"/>
    </location>
</feature>
<dbReference type="AlphaFoldDB" id="A0AAD4QYH0"/>
<dbReference type="InterPro" id="IPR019425">
    <property type="entry name" value="7TM_GPCR_serpentine_rcpt_Srt"/>
</dbReference>
<keyword evidence="1" id="KW-0812">Transmembrane</keyword>
<dbReference type="Proteomes" id="UP001201812">
    <property type="component" value="Unassembled WGS sequence"/>
</dbReference>
<dbReference type="SUPFAM" id="SSF81321">
    <property type="entry name" value="Family A G protein-coupled receptor-like"/>
    <property type="match status" value="1"/>
</dbReference>
<proteinExistence type="predicted"/>
<feature type="transmembrane region" description="Helical" evidence="1">
    <location>
        <begin position="152"/>
        <end position="173"/>
    </location>
</feature>
<accession>A0AAD4QYH0</accession>
<sequence length="336" mass="38433">MSLKTYFLHPEEFELYYNCNTYKVEQIPLENRTYPYRGASFIVVAIILELCYLPCIYAMLQKRLRQQFVYKQMLLMSFGEMVDIVMHGIVVGIESISGDVYCVAPQRFYWFGVIELGFAYAQSAQLLILALNRCLILVKPRLAQVLFGRTGGWAHAIAWSIPPFAISAFLSWIGPPVIFNPIKGSQFQNPHLGYLPDNEYYHTPQAFPIYTIGFIIAVPIMYGIFGIFLWRLLKQNSISMNNKKVRRETGTFVQVLISCVLCFIACLAYIIQQHYSEIDWLALTATFGYLMFQGSSAIIYLTMNRSIRLEIAMLADSFSSRIVPKHHPELSVATCA</sequence>
<protein>
    <submittedName>
        <fullName evidence="2">Serpentine type 7TM GPCR chemoreceptor srt domain-containing protein</fullName>
    </submittedName>
</protein>
<feature type="transmembrane region" description="Helical" evidence="1">
    <location>
        <begin position="72"/>
        <end position="96"/>
    </location>
</feature>
<feature type="transmembrane region" description="Helical" evidence="1">
    <location>
        <begin position="278"/>
        <end position="303"/>
    </location>
</feature>